<comment type="caution">
    <text evidence="5">The sequence shown here is derived from an EMBL/GenBank/DDBJ whole genome shotgun (WGS) entry which is preliminary data.</text>
</comment>
<dbReference type="Proteomes" id="UP000443506">
    <property type="component" value="Unassembled WGS sequence"/>
</dbReference>
<dbReference type="EMBL" id="CACTQT010000015">
    <property type="protein sequence ID" value="CAA4391995.1"/>
    <property type="molecule type" value="Genomic_DNA"/>
</dbReference>
<dbReference type="Proteomes" id="UP000442782">
    <property type="component" value="Unassembled WGS sequence"/>
</dbReference>
<evidence type="ECO:0000313" key="2">
    <source>
        <dbReference type="EMBL" id="CAA4154416.1"/>
    </source>
</evidence>
<evidence type="ECO:0000313" key="8">
    <source>
        <dbReference type="EMBL" id="CAC8231024.1"/>
    </source>
</evidence>
<evidence type="ECO:0000313" key="10">
    <source>
        <dbReference type="Proteomes" id="UP000293434"/>
    </source>
</evidence>
<evidence type="ECO:0000313" key="9">
    <source>
        <dbReference type="EMBL" id="RZH93010.1"/>
    </source>
</evidence>
<dbReference type="Proteomes" id="UP000459702">
    <property type="component" value="Unassembled WGS sequence"/>
</dbReference>
<dbReference type="Proteomes" id="UP000443708">
    <property type="component" value="Unassembled WGS sequence"/>
</dbReference>
<dbReference type="EMBL" id="CACTWD010000017">
    <property type="protein sequence ID" value="CAA4700924.1"/>
    <property type="molecule type" value="Genomic_DNA"/>
</dbReference>
<dbReference type="EMBL" id="CAIIGD010000010">
    <property type="protein sequence ID" value="CAC8231024.1"/>
    <property type="molecule type" value="Genomic_DNA"/>
</dbReference>
<dbReference type="EMBL" id="CACTOE010000017">
    <property type="protein sequence ID" value="CAA4149646.1"/>
    <property type="molecule type" value="Genomic_DNA"/>
</dbReference>
<dbReference type="AlphaFoldDB" id="A0A2I7Y995"/>
<evidence type="ECO:0000313" key="6">
    <source>
        <dbReference type="EMBL" id="CAA6381943.1"/>
    </source>
</evidence>
<name>A0A2I7Y995_STAAU</name>
<evidence type="ECO:0000313" key="13">
    <source>
        <dbReference type="Proteomes" id="UP000443506"/>
    </source>
</evidence>
<evidence type="ECO:0000313" key="14">
    <source>
        <dbReference type="Proteomes" id="UP000443708"/>
    </source>
</evidence>
<evidence type="ECO:0000313" key="1">
    <source>
        <dbReference type="EMBL" id="CAA4149646.1"/>
    </source>
</evidence>
<dbReference type="Proteomes" id="UP000459586">
    <property type="component" value="Unassembled WGS sequence"/>
</dbReference>
<evidence type="ECO:0000313" key="4">
    <source>
        <dbReference type="EMBL" id="CAA4700924.1"/>
    </source>
</evidence>
<dbReference type="EMBL" id="CAIGXB010000011">
    <property type="protein sequence ID" value="CAC5807958.1"/>
    <property type="molecule type" value="Genomic_DNA"/>
</dbReference>
<gene>
    <name evidence="9" type="ORF">EIG94_08300</name>
    <name evidence="1" type="ORF">SAMEA1029512_02239</name>
    <name evidence="2" type="ORF">SAMEA1029528_02367</name>
    <name evidence="3" type="ORF">SAMEA2078260_02300</name>
    <name evidence="5" type="ORF">SAMEA2078588_02327</name>
    <name evidence="6" type="ORF">SAMEA2080344_02383</name>
    <name evidence="4" type="ORF">SAMEA2081063_02368</name>
    <name evidence="7" type="ORF">SAMEA4008575_02430</name>
    <name evidence="8" type="ORF">SAMEA70146418_02404</name>
</gene>
<accession>A0A2I7Y995</accession>
<dbReference type="EMBL" id="RQTC01000129">
    <property type="protein sequence ID" value="RZH93010.1"/>
    <property type="molecule type" value="Genomic_DNA"/>
</dbReference>
<evidence type="ECO:0000313" key="17">
    <source>
        <dbReference type="Proteomes" id="UP000505390"/>
    </source>
</evidence>
<dbReference type="EMBL" id="CACURZ010000016">
    <property type="protein sequence ID" value="CAA6381943.1"/>
    <property type="molecule type" value="Genomic_DNA"/>
</dbReference>
<evidence type="ECO:0000313" key="12">
    <source>
        <dbReference type="Proteomes" id="UP000442782"/>
    </source>
</evidence>
<dbReference type="Proteomes" id="UP000442696">
    <property type="component" value="Unassembled WGS sequence"/>
</dbReference>
<evidence type="ECO:0000313" key="18">
    <source>
        <dbReference type="Proteomes" id="UP000507112"/>
    </source>
</evidence>
<evidence type="ECO:0000313" key="15">
    <source>
        <dbReference type="Proteomes" id="UP000459586"/>
    </source>
</evidence>
<reference evidence="11 12" key="2">
    <citation type="submission" date="2019-12" db="EMBL/GenBank/DDBJ databases">
        <authorList>
            <consortium name="Pathogen Informatics"/>
        </authorList>
    </citation>
    <scope>NUCLEOTIDE SEQUENCE [LARGE SCALE GENOMIC DNA]</scope>
    <source>
        <strain evidence="8 18">MOS105</strain>
        <strain evidence="2 14">S040_N01_C01</strain>
        <strain evidence="1 12">S087_N01_C01</strain>
        <strain evidence="7 17">SG160</strain>
        <strain evidence="5 16">T012_N10_C04</strain>
        <strain evidence="3 11">T012_N16_C08</strain>
        <strain evidence="4 13">T065_N03_C06</strain>
        <strain evidence="6 15">T197_A02_C01</strain>
    </source>
</reference>
<sequence>MPLYIQDTADAVLERKSDKFVIATGTTQTVTLKQKVDEETVKGGIGNAAQFTIKSNKELEITMEDALFNFQWLAATQGVKVVNDKLVVKRTEVAEVEEGGKVTSVNSKLAGELVVIDTYGKNVKGKFTAGSATISDLSSQVGKNVTIVTEEEVQGEKVSIRADRFAEKYRLQLFTYAYDQDTEAIAKDVFLTFDNVSPSSEFDLKLKAGDPLSPELQLKATANPKTKEIGSWMIVDHKEDAGATNSGAVIAGRRAEDTASHLG</sequence>
<proteinExistence type="predicted"/>
<evidence type="ECO:0000313" key="7">
    <source>
        <dbReference type="EMBL" id="CAC5807958.1"/>
    </source>
</evidence>
<dbReference type="Proteomes" id="UP000507112">
    <property type="component" value="Unassembled WGS sequence"/>
</dbReference>
<dbReference type="Proteomes" id="UP000293434">
    <property type="component" value="Unassembled WGS sequence"/>
</dbReference>
<evidence type="ECO:0000313" key="16">
    <source>
        <dbReference type="Proteomes" id="UP000459702"/>
    </source>
</evidence>
<evidence type="ECO:0000313" key="3">
    <source>
        <dbReference type="EMBL" id="CAA4391995.1"/>
    </source>
</evidence>
<dbReference type="EMBL" id="CACTPI010000012">
    <property type="protein sequence ID" value="CAA4154416.1"/>
    <property type="molecule type" value="Genomic_DNA"/>
</dbReference>
<dbReference type="Proteomes" id="UP000505390">
    <property type="component" value="Unassembled WGS sequence"/>
</dbReference>
<dbReference type="RefSeq" id="WP_001131910.1">
    <property type="nucleotide sequence ID" value="NZ_AP025249.1"/>
</dbReference>
<reference evidence="9 10" key="1">
    <citation type="submission" date="2018-11" db="EMBL/GenBank/DDBJ databases">
        <title>Genomic profiling of Staphylococcus species from a Poultry farm system in KwaZulu-Natal, South Africa.</title>
        <authorList>
            <person name="Amoako D.G."/>
            <person name="Somboro A.M."/>
            <person name="Abia A.L.K."/>
            <person name="Bester L.A."/>
            <person name="Essack S.Y."/>
        </authorList>
    </citation>
    <scope>NUCLEOTIDE SEQUENCE [LARGE SCALE GENOMIC DNA]</scope>
    <source>
        <strain evidence="9 10">SA9</strain>
    </source>
</reference>
<dbReference type="EMBL" id="CACUNS010000016">
    <property type="protein sequence ID" value="CAA6117071.1"/>
    <property type="molecule type" value="Genomic_DNA"/>
</dbReference>
<protein>
    <submittedName>
        <fullName evidence="5">Phage protein</fullName>
    </submittedName>
</protein>
<evidence type="ECO:0000313" key="11">
    <source>
        <dbReference type="Proteomes" id="UP000442696"/>
    </source>
</evidence>
<organism evidence="5 16">
    <name type="scientific">Staphylococcus aureus</name>
    <dbReference type="NCBI Taxonomy" id="1280"/>
    <lineage>
        <taxon>Bacteria</taxon>
        <taxon>Bacillati</taxon>
        <taxon>Bacillota</taxon>
        <taxon>Bacilli</taxon>
        <taxon>Bacillales</taxon>
        <taxon>Staphylococcaceae</taxon>
        <taxon>Staphylococcus</taxon>
    </lineage>
</organism>
<evidence type="ECO:0000313" key="5">
    <source>
        <dbReference type="EMBL" id="CAA6117071.1"/>
    </source>
</evidence>